<dbReference type="PANTHER" id="PTHR39639:SF1">
    <property type="entry name" value="DUF262 DOMAIN-CONTAINING PROTEIN"/>
    <property type="match status" value="1"/>
</dbReference>
<sequence length="649" mass="72609">MSDDFDFSDHTELDDEPEIPLSQTSPSKKGKKTDNPQLITGALRIPRTANYSAESLYSQMVSGDINLGADYQRDVVWPDTKQIGVIDSLFRNYYIPPIIFAVKQESDGSQKRVCIDGKQRLTSVWRFMDGHIPYKNPTSGEKYFYKSNAARKGGRVLPDHYRHIFRNKTFGCVEYDGITENEEREVFQRVQLGMALTPAERMQAISSPRATFIREILPEFVTDGLSAYLEWDTSRAADFRGISTAIYHIENWIANGPPGLPTLTKWLSHKEDFPDKTKQDLRQTFAIFLALAKDVKLAKVFKIPGVKKVAPVEIIAISTLIARFKGEMSLAQLSEAIGDMRTDIRKHETDIRNNNRCLKLLNTFIERLKPPKVAGTTAAKLLPISSLKRKRETSNDSGSDASEGAISDGSVYEEKAKKKPPKKSAKSEPKPPSAKAEQPRVEQLPTPSSTTPAKPEPTSRPPSRPLSPPRNAPYPGPSGHSYSNLPQPMPISTRLQAIRAAKDSVARPPPPSNHYDEPQQSRYPPHSPYEQHPPQYESHPPYSQSQHPSQTYYSTQQQPYSQPPPSQQQQYRQSHPSPLTPTSQQHPVSSLLSRVGPPGQEPPPPPPSRYATGANAFGRPPTQPRNHNDNHWPQRRNSGPGPYGDGGWR</sequence>
<feature type="compositionally biased region" description="Pro residues" evidence="1">
    <location>
        <begin position="599"/>
        <end position="608"/>
    </location>
</feature>
<dbReference type="EMBL" id="JASBNA010000110">
    <property type="protein sequence ID" value="KAK7676611.1"/>
    <property type="molecule type" value="Genomic_DNA"/>
</dbReference>
<organism evidence="5 6">
    <name type="scientific">Cerrena zonata</name>
    <dbReference type="NCBI Taxonomy" id="2478898"/>
    <lineage>
        <taxon>Eukaryota</taxon>
        <taxon>Fungi</taxon>
        <taxon>Dikarya</taxon>
        <taxon>Basidiomycota</taxon>
        <taxon>Agaricomycotina</taxon>
        <taxon>Agaricomycetes</taxon>
        <taxon>Polyporales</taxon>
        <taxon>Cerrenaceae</taxon>
        <taxon>Cerrena</taxon>
    </lineage>
</organism>
<feature type="compositionally biased region" description="Polar residues" evidence="1">
    <location>
        <begin position="580"/>
        <end position="592"/>
    </location>
</feature>
<evidence type="ECO:0000313" key="4">
    <source>
        <dbReference type="EMBL" id="KAK7677925.1"/>
    </source>
</evidence>
<dbReference type="InterPro" id="IPR004919">
    <property type="entry name" value="GmrSD_N"/>
</dbReference>
<name>A0AAW0FCA7_9APHY</name>
<evidence type="ECO:0000256" key="1">
    <source>
        <dbReference type="SAM" id="MobiDB-lite"/>
    </source>
</evidence>
<feature type="compositionally biased region" description="Low complexity" evidence="1">
    <location>
        <begin position="567"/>
        <end position="577"/>
    </location>
</feature>
<proteinExistence type="predicted"/>
<dbReference type="Proteomes" id="UP001385951">
    <property type="component" value="Unassembled WGS sequence"/>
</dbReference>
<reference evidence="5 6" key="1">
    <citation type="submission" date="2022-09" db="EMBL/GenBank/DDBJ databases">
        <authorList>
            <person name="Palmer J.M."/>
        </authorList>
    </citation>
    <scope>NUCLEOTIDE SEQUENCE [LARGE SCALE GENOMIC DNA]</scope>
    <source>
        <strain evidence="5 6">DSM 7382</strain>
    </source>
</reference>
<evidence type="ECO:0000313" key="6">
    <source>
        <dbReference type="Proteomes" id="UP001385951"/>
    </source>
</evidence>
<feature type="region of interest" description="Disordered" evidence="1">
    <location>
        <begin position="388"/>
        <end position="649"/>
    </location>
</feature>
<feature type="domain" description="GmrSD restriction endonucleases N-terminal" evidence="2">
    <location>
        <begin position="69"/>
        <end position="144"/>
    </location>
</feature>
<gene>
    <name evidence="5" type="ORF">QCA50_017726</name>
    <name evidence="4" type="ORF">QCA50_019115</name>
    <name evidence="3" type="ORF">QCA50_020425</name>
</gene>
<evidence type="ECO:0000259" key="2">
    <source>
        <dbReference type="Pfam" id="PF03235"/>
    </source>
</evidence>
<feature type="region of interest" description="Disordered" evidence="1">
    <location>
        <begin position="1"/>
        <end position="38"/>
    </location>
</feature>
<evidence type="ECO:0000313" key="5">
    <source>
        <dbReference type="EMBL" id="KAK7679148.1"/>
    </source>
</evidence>
<keyword evidence="6" id="KW-1185">Reference proteome</keyword>
<dbReference type="EMBL" id="JASBNA010000062">
    <property type="protein sequence ID" value="KAK7679148.1"/>
    <property type="molecule type" value="Genomic_DNA"/>
</dbReference>
<dbReference type="AlphaFoldDB" id="A0AAW0FCA7"/>
<feature type="compositionally biased region" description="Low complexity" evidence="1">
    <location>
        <begin position="538"/>
        <end position="560"/>
    </location>
</feature>
<feature type="compositionally biased region" description="Pro residues" evidence="1">
    <location>
        <begin position="454"/>
        <end position="476"/>
    </location>
</feature>
<comment type="caution">
    <text evidence="5">The sequence shown here is derived from an EMBL/GenBank/DDBJ whole genome shotgun (WGS) entry which is preliminary data.</text>
</comment>
<accession>A0AAW0FCA7</accession>
<feature type="compositionally biased region" description="Acidic residues" evidence="1">
    <location>
        <begin position="1"/>
        <end position="18"/>
    </location>
</feature>
<dbReference type="Pfam" id="PF03235">
    <property type="entry name" value="GmrSD_N"/>
    <property type="match status" value="1"/>
</dbReference>
<evidence type="ECO:0000313" key="3">
    <source>
        <dbReference type="EMBL" id="KAK7676611.1"/>
    </source>
</evidence>
<dbReference type="EMBL" id="JASBNA010000080">
    <property type="protein sequence ID" value="KAK7677925.1"/>
    <property type="molecule type" value="Genomic_DNA"/>
</dbReference>
<dbReference type="PANTHER" id="PTHR39639">
    <property type="entry name" value="CHROMOSOME 16, WHOLE GENOME SHOTGUN SEQUENCE"/>
    <property type="match status" value="1"/>
</dbReference>
<protein>
    <recommendedName>
        <fullName evidence="2">GmrSD restriction endonucleases N-terminal domain-containing protein</fullName>
    </recommendedName>
</protein>